<dbReference type="InterPro" id="IPR016047">
    <property type="entry name" value="M23ase_b-sheet_dom"/>
</dbReference>
<proteinExistence type="predicted"/>
<feature type="signal peptide" evidence="1">
    <location>
        <begin position="1"/>
        <end position="19"/>
    </location>
</feature>
<name>A0A921T5F8_9BACL</name>
<dbReference type="Proteomes" id="UP000700212">
    <property type="component" value="Unassembled WGS sequence"/>
</dbReference>
<accession>A0A921T5F8</accession>
<dbReference type="PANTHER" id="PTHR21666">
    <property type="entry name" value="PEPTIDASE-RELATED"/>
    <property type="match status" value="1"/>
</dbReference>
<keyword evidence="1" id="KW-0732">Signal</keyword>
<dbReference type="PANTHER" id="PTHR21666:SF270">
    <property type="entry name" value="MUREIN HYDROLASE ACTIVATOR ENVC"/>
    <property type="match status" value="1"/>
</dbReference>
<reference evidence="3" key="1">
    <citation type="journal article" date="2021" name="PeerJ">
        <title>Extensive microbial diversity within the chicken gut microbiome revealed by metagenomics and culture.</title>
        <authorList>
            <person name="Gilroy R."/>
            <person name="Ravi A."/>
            <person name="Getino M."/>
            <person name="Pursley I."/>
            <person name="Horton D.L."/>
            <person name="Alikhan N.F."/>
            <person name="Baker D."/>
            <person name="Gharbi K."/>
            <person name="Hall N."/>
            <person name="Watson M."/>
            <person name="Adriaenssens E.M."/>
            <person name="Foster-Nyarko E."/>
            <person name="Jarju S."/>
            <person name="Secka A."/>
            <person name="Antonio M."/>
            <person name="Oren A."/>
            <person name="Chaudhuri R.R."/>
            <person name="La Ragione R."/>
            <person name="Hildebrand F."/>
            <person name="Pallen M.J."/>
        </authorList>
    </citation>
    <scope>NUCLEOTIDE SEQUENCE</scope>
    <source>
        <strain evidence="3">CHK160-4876</strain>
    </source>
</reference>
<dbReference type="AlphaFoldDB" id="A0A921T5F8"/>
<organism evidence="3 4">
    <name type="scientific">Metalysinibacillus jejuensis</name>
    <dbReference type="NCBI Taxonomy" id="914327"/>
    <lineage>
        <taxon>Bacteria</taxon>
        <taxon>Bacillati</taxon>
        <taxon>Bacillota</taxon>
        <taxon>Bacilli</taxon>
        <taxon>Bacillales</taxon>
        <taxon>Caryophanaceae</taxon>
        <taxon>Metalysinibacillus</taxon>
    </lineage>
</organism>
<feature type="domain" description="M23ase beta-sheet core" evidence="2">
    <location>
        <begin position="116"/>
        <end position="208"/>
    </location>
</feature>
<dbReference type="InterPro" id="IPR011055">
    <property type="entry name" value="Dup_hybrid_motif"/>
</dbReference>
<comment type="caution">
    <text evidence="3">The sequence shown here is derived from an EMBL/GenBank/DDBJ whole genome shotgun (WGS) entry which is preliminary data.</text>
</comment>
<sequence>MRKILLTATFLALPLSAQATPSLNLAPSTSATPPSYTAHEQDFTLQANATQQAEISKHLEKVEARPGRAGDINKGILRALKLDAYSSIALKKPFIMPAQGILTSSFGYRDLDGKEFHAGQDIANAIGTPIYAAADGVVIAKEELHTSAGNYLVILHELDGVMISTRYLHLDRFIANVGDTVKQGDEIAKMGTTGRSTGPHLHFEVRAGKFFSDLPLEPMRFIR</sequence>
<evidence type="ECO:0000259" key="2">
    <source>
        <dbReference type="Pfam" id="PF01551"/>
    </source>
</evidence>
<evidence type="ECO:0000313" key="4">
    <source>
        <dbReference type="Proteomes" id="UP000700212"/>
    </source>
</evidence>
<dbReference type="SUPFAM" id="SSF51261">
    <property type="entry name" value="Duplicated hybrid motif"/>
    <property type="match status" value="1"/>
</dbReference>
<protein>
    <submittedName>
        <fullName evidence="3">M23 family metallopeptidase</fullName>
    </submittedName>
</protein>
<gene>
    <name evidence="3" type="ORF">K8V30_09570</name>
</gene>
<evidence type="ECO:0000256" key="1">
    <source>
        <dbReference type="SAM" id="SignalP"/>
    </source>
</evidence>
<feature type="chain" id="PRO_5037471591" evidence="1">
    <location>
        <begin position="20"/>
        <end position="223"/>
    </location>
</feature>
<dbReference type="EMBL" id="DYTV01000129">
    <property type="protein sequence ID" value="HJH11915.1"/>
    <property type="molecule type" value="Genomic_DNA"/>
</dbReference>
<dbReference type="GO" id="GO:0004222">
    <property type="term" value="F:metalloendopeptidase activity"/>
    <property type="evidence" value="ECO:0007669"/>
    <property type="project" value="TreeGrafter"/>
</dbReference>
<dbReference type="CDD" id="cd12797">
    <property type="entry name" value="M23_peptidase"/>
    <property type="match status" value="1"/>
</dbReference>
<reference evidence="3" key="2">
    <citation type="submission" date="2021-09" db="EMBL/GenBank/DDBJ databases">
        <authorList>
            <person name="Gilroy R."/>
        </authorList>
    </citation>
    <scope>NUCLEOTIDE SEQUENCE</scope>
    <source>
        <strain evidence="3">CHK160-4876</strain>
    </source>
</reference>
<evidence type="ECO:0000313" key="3">
    <source>
        <dbReference type="EMBL" id="HJH11915.1"/>
    </source>
</evidence>
<dbReference type="Pfam" id="PF01551">
    <property type="entry name" value="Peptidase_M23"/>
    <property type="match status" value="1"/>
</dbReference>
<dbReference type="InterPro" id="IPR050570">
    <property type="entry name" value="Cell_wall_metabolism_enzyme"/>
</dbReference>
<dbReference type="Gene3D" id="2.70.70.10">
    <property type="entry name" value="Glucose Permease (Domain IIA)"/>
    <property type="match status" value="1"/>
</dbReference>